<accession>A0ABQ5T156</accession>
<dbReference type="Pfam" id="PF00724">
    <property type="entry name" value="Oxidored_FMN"/>
    <property type="match status" value="1"/>
</dbReference>
<evidence type="ECO:0000256" key="2">
    <source>
        <dbReference type="ARBA" id="ARBA00023002"/>
    </source>
</evidence>
<comment type="caution">
    <text evidence="4">The sequence shown here is derived from an EMBL/GenBank/DDBJ whole genome shotgun (WGS) entry which is preliminary data.</text>
</comment>
<dbReference type="InterPro" id="IPR013785">
    <property type="entry name" value="Aldolase_TIM"/>
</dbReference>
<evidence type="ECO:0000313" key="5">
    <source>
        <dbReference type="Proteomes" id="UP001142292"/>
    </source>
</evidence>
<dbReference type="EMBL" id="BSEL01000007">
    <property type="protein sequence ID" value="GLJ69548.1"/>
    <property type="molecule type" value="Genomic_DNA"/>
</dbReference>
<feature type="domain" description="NADH:flavin oxidoreductase/NADH oxidase N-terminal" evidence="3">
    <location>
        <begin position="10"/>
        <end position="244"/>
    </location>
</feature>
<keyword evidence="1" id="KW-0285">Flavoprotein</keyword>
<dbReference type="CDD" id="cd02803">
    <property type="entry name" value="OYE_like_FMN_family"/>
    <property type="match status" value="1"/>
</dbReference>
<evidence type="ECO:0000259" key="3">
    <source>
        <dbReference type="Pfam" id="PF00724"/>
    </source>
</evidence>
<sequence>MTGSTTDPLAPVTLGPVTLRNRVIKAATFEGASPGALVSDRLIDYHLAVAEGGVGMTTVAYLAVAPEGRTHSDCIYWRPEALPGLRRLTEEVHRTGAKVSAQIGHAGPVANAKSNGAPSLAPARSFNALGMAFNKAATAEDLARVVEQHAAAARMAVESGFDAIEVHLGHNYLPSSFLSPRLNTRKDEFGGSLANRSAFPRRLLEAVRGAVGDQVAVLAKMNMRDGYRGGFDMPESVEFARLLESDGHLDALELTGGSSFMNPMYLFRGDAPYKEMAARMPLHPVIRMGMRMVGKGFFKQYPYKPLYFLDNAREFRRALKMPLVLLGGVTDLAGMRTAMDEGFEYVAMARALLREPDLINRLQDDPSTLSQCIHCNLCMSTIYPGTHCHLDTEHVYGEAHPILAGPAPADTPETRT</sequence>
<reference evidence="4" key="1">
    <citation type="journal article" date="2014" name="Int. J. Syst. Evol. Microbiol.">
        <title>Complete genome of a new Firmicutes species belonging to the dominant human colonic microbiota ('Ruminococcus bicirculans') reveals two chromosomes and a selective capacity to utilize plant glucans.</title>
        <authorList>
            <consortium name="NISC Comparative Sequencing Program"/>
            <person name="Wegmann U."/>
            <person name="Louis P."/>
            <person name="Goesmann A."/>
            <person name="Henrissat B."/>
            <person name="Duncan S.H."/>
            <person name="Flint H.J."/>
        </authorList>
    </citation>
    <scope>NUCLEOTIDE SEQUENCE</scope>
    <source>
        <strain evidence="4">VKM Ac-1246</strain>
    </source>
</reference>
<dbReference type="PANTHER" id="PTHR43656">
    <property type="entry name" value="BINDING OXIDOREDUCTASE, PUTATIVE (AFU_ORTHOLOGUE AFUA_2G08260)-RELATED"/>
    <property type="match status" value="1"/>
</dbReference>
<dbReference type="SUPFAM" id="SSF51395">
    <property type="entry name" value="FMN-linked oxidoreductases"/>
    <property type="match status" value="1"/>
</dbReference>
<reference evidence="4" key="2">
    <citation type="submission" date="2023-01" db="EMBL/GenBank/DDBJ databases">
        <authorList>
            <person name="Sun Q."/>
            <person name="Evtushenko L."/>
        </authorList>
    </citation>
    <scope>NUCLEOTIDE SEQUENCE</scope>
    <source>
        <strain evidence="4">VKM Ac-1246</strain>
    </source>
</reference>
<dbReference type="InterPro" id="IPR001155">
    <property type="entry name" value="OxRdtase_FMN_N"/>
</dbReference>
<keyword evidence="5" id="KW-1185">Reference proteome</keyword>
<dbReference type="InterPro" id="IPR051799">
    <property type="entry name" value="NADH_flavin_oxidoreductase"/>
</dbReference>
<dbReference type="Proteomes" id="UP001142292">
    <property type="component" value="Unassembled WGS sequence"/>
</dbReference>
<dbReference type="RefSeq" id="WP_189116682.1">
    <property type="nucleotide sequence ID" value="NZ_BMRK01000001.1"/>
</dbReference>
<dbReference type="PANTHER" id="PTHR43656:SF2">
    <property type="entry name" value="BINDING OXIDOREDUCTASE, PUTATIVE (AFU_ORTHOLOGUE AFUA_2G08260)-RELATED"/>
    <property type="match status" value="1"/>
</dbReference>
<proteinExistence type="predicted"/>
<evidence type="ECO:0000256" key="1">
    <source>
        <dbReference type="ARBA" id="ARBA00022630"/>
    </source>
</evidence>
<evidence type="ECO:0000313" key="4">
    <source>
        <dbReference type="EMBL" id="GLJ69548.1"/>
    </source>
</evidence>
<keyword evidence="2" id="KW-0560">Oxidoreductase</keyword>
<organism evidence="4 5">
    <name type="scientific">Nocardioides luteus</name>
    <dbReference type="NCBI Taxonomy" id="1844"/>
    <lineage>
        <taxon>Bacteria</taxon>
        <taxon>Bacillati</taxon>
        <taxon>Actinomycetota</taxon>
        <taxon>Actinomycetes</taxon>
        <taxon>Propionibacteriales</taxon>
        <taxon>Nocardioidaceae</taxon>
        <taxon>Nocardioides</taxon>
    </lineage>
</organism>
<gene>
    <name evidence="4" type="ORF">GCM10017579_35840</name>
</gene>
<dbReference type="Gene3D" id="3.20.20.70">
    <property type="entry name" value="Aldolase class I"/>
    <property type="match status" value="1"/>
</dbReference>
<name>A0ABQ5T156_9ACTN</name>
<protein>
    <submittedName>
        <fullName evidence="4">NADH:flavin oxidoreductase</fullName>
    </submittedName>
</protein>